<keyword evidence="2" id="KW-1185">Reference proteome</keyword>
<reference evidence="1" key="1">
    <citation type="submission" date="2021-05" db="EMBL/GenBank/DDBJ databases">
        <authorList>
            <person name="Scholz U."/>
            <person name="Mascher M."/>
            <person name="Fiebig A."/>
        </authorList>
    </citation>
    <scope>NUCLEOTIDE SEQUENCE [LARGE SCALE GENOMIC DNA]</scope>
</reference>
<organism evidence="1 2">
    <name type="scientific">Avena sativa</name>
    <name type="common">Oat</name>
    <dbReference type="NCBI Taxonomy" id="4498"/>
    <lineage>
        <taxon>Eukaryota</taxon>
        <taxon>Viridiplantae</taxon>
        <taxon>Streptophyta</taxon>
        <taxon>Embryophyta</taxon>
        <taxon>Tracheophyta</taxon>
        <taxon>Spermatophyta</taxon>
        <taxon>Magnoliopsida</taxon>
        <taxon>Liliopsida</taxon>
        <taxon>Poales</taxon>
        <taxon>Poaceae</taxon>
        <taxon>BOP clade</taxon>
        <taxon>Pooideae</taxon>
        <taxon>Poodae</taxon>
        <taxon>Poeae</taxon>
        <taxon>Poeae Chloroplast Group 1 (Aveneae type)</taxon>
        <taxon>Aveninae</taxon>
        <taxon>Avena</taxon>
    </lineage>
</organism>
<proteinExistence type="predicted"/>
<accession>A0ACD5XQ11</accession>
<evidence type="ECO:0000313" key="2">
    <source>
        <dbReference type="Proteomes" id="UP001732700"/>
    </source>
</evidence>
<dbReference type="EnsemblPlants" id="AVESA.00010b.r2.5AG0861370.1">
    <property type="protein sequence ID" value="AVESA.00010b.r2.5AG0861370.1.CDS"/>
    <property type="gene ID" value="AVESA.00010b.r2.5AG0861370"/>
</dbReference>
<protein>
    <submittedName>
        <fullName evidence="1">Uncharacterized protein</fullName>
    </submittedName>
</protein>
<sequence>MAGQSIRSTKQDLVCMLLDEEAQPKALPLTLLSEITNGFSDELVIGRGGFAVVYKGVLGDHMAVAVKKLTKAYMHEEQFLREVECLMKVRHKNIVRFLGYCVESQGNVQSYNQKTVIAEDVQKILCFEYLPKGTLSDYIEDDESGGLDWRTRYQIIKGMCEGLQYLHETNIVHLDLKPDNVLLDERMIPKITDFGISRCFKDGQTRLDTTKVGGTLGYLAPEFYSNTITKKFDLYSLGVMITEIITGKRGYQDVANVLLNWSNRCDASQLEQIRVCTEIGFECYDLNPGKRPKSMKHIIDRLAVMDSSHVILPVAAQRVLLSVRRPMLCFPFTKRDNVMRSSLHLTNTTDEYVAFLLKKVNSKSKYRYFRPNQGIVPPRTNYSLVVETKYVDVLHLENMGMEDLVLCSTIIQHEQIHTWSFPKEFHHSNSVKHKVSLKAFLTQTTVSSSKGISPGIKDLPLYGGNRYVTSLDITKQWTIVGENSGRVHIWDNRTQERVHSMKVSWKKVTCVKFIARKELLVVGTKDGYIHVYNYETTMKTITSFRAAHWSLKYLAVHPTQPYLLSSHDYCMKLWDWDKGFECINNFEDEHSGKICQVAFNLNGTIIASASEDGLVKIRSLDSPMSNYTLYGHSSRVNSLVFFTCDDKECLVTGSNDKTAKIWDMRAKICIHTLDDFVSPVMCVVYEPNLQILITSSPDGLIYYWNTLHSNRLERIVDTRTYPGDVMCIACSMGRVVIGRRGGSALIVDIDNVNNYNEPELTGDTTWKVTPATSSLELQPLEICIIPCEDGPCAYLHLTNKTDEHVIFSLDIKEGIQFSTLSYGVAPPKSTCTFIILEDSPSRLSEGEEDNNNDYDYDYEYEYEYVVRSSIWCNTCKLLSGTGAELNNFFEEAKYFGNTVHEVSIKGEDTTSAEPVISPRVKITYVESCGDSSQKNRESYVDVYSIDAHPTEPWIITGTTFGDLVRLNYYPPAIPTDTTDGLSYNTEGFHKGVSISVSEDDLIGRVWVVKIIARNQWILAGLSGGVIRVYNSELDAITTFRAPGDDVYRICDMAIHPTEPYLVLSMTEYLFEKNLKTEVWGWDEGGQCTQISAGDDGDMMLINPDDSFVSAARHVIKQVRSPDSAKRPNTLSGHSEKVKCFHYFTRGDREQYLITGSKDCTAKIWDLEKKACIHTMAQEAIMSTVYSALSLLPHRPYLLTGTKLGTVQVWSSTDFRLKRTVNFSLRDGPILGLACFMGSRVVVAQRDAISIMEIDQEVEALASC</sequence>
<dbReference type="Proteomes" id="UP001732700">
    <property type="component" value="Chromosome 5A"/>
</dbReference>
<evidence type="ECO:0000313" key="1">
    <source>
        <dbReference type="EnsemblPlants" id="AVESA.00010b.r2.5AG0861370.1.CDS"/>
    </source>
</evidence>
<reference evidence="1" key="2">
    <citation type="submission" date="2025-09" db="UniProtKB">
        <authorList>
            <consortium name="EnsemblPlants"/>
        </authorList>
    </citation>
    <scope>IDENTIFICATION</scope>
</reference>
<name>A0ACD5XQ11_AVESA</name>